<keyword evidence="3" id="KW-1185">Reference proteome</keyword>
<dbReference type="RefSeq" id="WP_152576325.1">
    <property type="nucleotide sequence ID" value="NZ_JAATJI010000001.1"/>
</dbReference>
<proteinExistence type="predicted"/>
<dbReference type="EMBL" id="WIOL01000001">
    <property type="protein sequence ID" value="MQT15860.1"/>
    <property type="molecule type" value="Genomic_DNA"/>
</dbReference>
<gene>
    <name evidence="2" type="ORF">F3168_01090</name>
</gene>
<feature type="region of interest" description="Disordered" evidence="1">
    <location>
        <begin position="23"/>
        <end position="42"/>
    </location>
</feature>
<evidence type="ECO:0000256" key="1">
    <source>
        <dbReference type="SAM" id="MobiDB-lite"/>
    </source>
</evidence>
<reference evidence="2 3" key="1">
    <citation type="submission" date="2019-09" db="EMBL/GenBank/DDBJ databases">
        <title>Polymorphobacter sp. isolated from a lake in China.</title>
        <authorList>
            <person name="Liu Z."/>
        </authorList>
    </citation>
    <scope>NUCLEOTIDE SEQUENCE [LARGE SCALE GENOMIC DNA]</scope>
    <source>
        <strain evidence="2 3">D40P</strain>
    </source>
</reference>
<organism evidence="2 3">
    <name type="scientific">Sandarakinorhabdus fusca</name>
    <dbReference type="NCBI Taxonomy" id="1439888"/>
    <lineage>
        <taxon>Bacteria</taxon>
        <taxon>Pseudomonadati</taxon>
        <taxon>Pseudomonadota</taxon>
        <taxon>Alphaproteobacteria</taxon>
        <taxon>Sphingomonadales</taxon>
        <taxon>Sphingosinicellaceae</taxon>
        <taxon>Sandarakinorhabdus</taxon>
    </lineage>
</organism>
<evidence type="ECO:0000313" key="3">
    <source>
        <dbReference type="Proteomes" id="UP000481327"/>
    </source>
</evidence>
<accession>A0A7C9KG70</accession>
<dbReference type="AlphaFoldDB" id="A0A7C9KG70"/>
<comment type="caution">
    <text evidence="2">The sequence shown here is derived from an EMBL/GenBank/DDBJ whole genome shotgun (WGS) entry which is preliminary data.</text>
</comment>
<dbReference type="Proteomes" id="UP000481327">
    <property type="component" value="Unassembled WGS sequence"/>
</dbReference>
<name>A0A7C9KG70_9SPHN</name>
<evidence type="ECO:0000313" key="2">
    <source>
        <dbReference type="EMBL" id="MQT15860.1"/>
    </source>
</evidence>
<sequence length="150" mass="15839">MVDQPAYDADFAAGDPAFADELSGDIYPAPRSAPRRPAGNGGNGLATLVQRQLFGLAGNSKEQLVGNVAGIVAIVREIAKQVEGLGFEPLTAYARQAADLVDDLHHNIAEKDVEALVDDGRELVREHPEVAVVSAVILGFIGARLLKART</sequence>
<protein>
    <submittedName>
        <fullName evidence="2">Uncharacterized protein</fullName>
    </submittedName>
</protein>
<feature type="compositionally biased region" description="Low complexity" evidence="1">
    <location>
        <begin position="28"/>
        <end position="38"/>
    </location>
</feature>